<keyword evidence="7 12" id="KW-0732">Signal</keyword>
<keyword evidence="16" id="KW-1185">Reference proteome</keyword>
<dbReference type="HOGENOM" id="CLU_007507_0_0_10"/>
<dbReference type="SUPFAM" id="SSF55486">
    <property type="entry name" value="Metalloproteases ('zincins'), catalytic domain"/>
    <property type="match status" value="1"/>
</dbReference>
<evidence type="ECO:0000256" key="6">
    <source>
        <dbReference type="ARBA" id="ARBA00022723"/>
    </source>
</evidence>
<dbReference type="STRING" id="865938.Weevi_2103"/>
<evidence type="ECO:0000256" key="12">
    <source>
        <dbReference type="SAM" id="SignalP"/>
    </source>
</evidence>
<comment type="cofactor">
    <cofactor evidence="1">
        <name>Zn(2+)</name>
        <dbReference type="ChEBI" id="CHEBI:29105"/>
    </cofactor>
</comment>
<dbReference type="GO" id="GO:0004222">
    <property type="term" value="F:metalloendopeptidase activity"/>
    <property type="evidence" value="ECO:0007669"/>
    <property type="project" value="InterPro"/>
</dbReference>
<dbReference type="InterPro" id="IPR046450">
    <property type="entry name" value="PA_dom_sf"/>
</dbReference>
<evidence type="ECO:0000256" key="2">
    <source>
        <dbReference type="ARBA" id="ARBA00004613"/>
    </source>
</evidence>
<dbReference type="eggNOG" id="COG3291">
    <property type="taxonomic scope" value="Bacteria"/>
</dbReference>
<dbReference type="InterPro" id="IPR050371">
    <property type="entry name" value="Fungal_virulence_M36"/>
</dbReference>
<name>F0P248_WEEVC</name>
<dbReference type="Pfam" id="PF02225">
    <property type="entry name" value="PA"/>
    <property type="match status" value="1"/>
</dbReference>
<keyword evidence="8" id="KW-0378">Hydrolase</keyword>
<evidence type="ECO:0000313" key="15">
    <source>
        <dbReference type="EMBL" id="ADX68776.1"/>
    </source>
</evidence>
<dbReference type="InterPro" id="IPR003137">
    <property type="entry name" value="PA_domain"/>
</dbReference>
<evidence type="ECO:0000256" key="5">
    <source>
        <dbReference type="ARBA" id="ARBA00022670"/>
    </source>
</evidence>
<evidence type="ECO:0000256" key="10">
    <source>
        <dbReference type="ARBA" id="ARBA00023049"/>
    </source>
</evidence>
<sequence length="871" mass="96500">MKKKFLLLSTIVLMSQISLAQDHRNLIDQYLHQNQLSQASSSIQYQVVETIPNEKNSTERVYIQYEHNGIPIYNAYGNFLVQNNQVIHFAGMVDTQLNKPFPAQKSSLTDVVLLDKLASHFGVSVKENTKKSTETGVFPVDQHEVKLYYFLDQKNQYHLVKEFMVAVKTVNENDVYIALLDAHSGEILDLHNSTLSCDFHPDFHQNTTRIAEKRPSFDWLKEAFSTSENNPQYKVFPLPYESPSHGNAQTVNFSTVANVTASPEGWHKYGNKEEDATYGNNVRAAYDHNSTGYNTYSGASVTLDGKVYSKNGDYDFSYDYQFGKHPFKSKEAATVNLFYTNNMMHDIMYNYGFDEKSGNFQKSNFGNGGTGNDEVIALAQTRFNEGVLNNATFATLPDGYIARMAMYLWNPPTNYTENLVSIFSPSDIAGDYTAKEAQFGNKIDDQINANFILVKTTDGTNEGCSTPTNAAEINNNIAIITRGNCNFVTKVKNAQDAGAKGVIVVNNDNGVPIAMGGTDSSITIPSVMITKELGDKIKSKLNSNITVTGSLNASDTPYYDGSLDNGVIAHEYGHGISTRLTGPLTTSACLRNKEQMGEGWSDFFGYILTMQPEDKGTDARGIGTYVTDQPTTGRGIRPTAYSTDMSVNPATYDNLKTYGDSSNESPHRTGYVWATMLWDMTWKLIDKYGFSPDIYNGDKGNNISLQLVMDGMKNQPCNPGFVDGRDAILAADIANYNGENQCEIWQAFARRGLGYGASQGSSDSRVDGVSSFEMPPAEVLDCKTMNTTNYKLSSLYMFPNPAKDMVYFADENLGNSIKIEVSDVTGKSVMNAELKVKANRAEFDTSSLSKGLYILKITTNKEVTTKKLIKN</sequence>
<evidence type="ECO:0000313" key="16">
    <source>
        <dbReference type="Proteomes" id="UP000008641"/>
    </source>
</evidence>
<evidence type="ECO:0000259" key="13">
    <source>
        <dbReference type="Pfam" id="PF02225"/>
    </source>
</evidence>
<dbReference type="EMBL" id="CP002455">
    <property type="protein sequence ID" value="ADX68776.1"/>
    <property type="molecule type" value="Genomic_DNA"/>
</dbReference>
<evidence type="ECO:0000256" key="7">
    <source>
        <dbReference type="ARBA" id="ARBA00022729"/>
    </source>
</evidence>
<dbReference type="Gene3D" id="1.10.390.10">
    <property type="entry name" value="Neutral Protease Domain 2"/>
    <property type="match status" value="1"/>
</dbReference>
<evidence type="ECO:0000259" key="14">
    <source>
        <dbReference type="Pfam" id="PF18962"/>
    </source>
</evidence>
<proteinExistence type="inferred from homology"/>
<dbReference type="InterPro" id="IPR026444">
    <property type="entry name" value="Secre_tail"/>
</dbReference>
<dbReference type="NCBIfam" id="TIGR04183">
    <property type="entry name" value="Por_Secre_tail"/>
    <property type="match status" value="1"/>
</dbReference>
<keyword evidence="10" id="KW-0482">Metalloprotease</keyword>
<feature type="domain" description="Secretion system C-terminal sorting" evidence="14">
    <location>
        <begin position="797"/>
        <end position="869"/>
    </location>
</feature>
<evidence type="ECO:0000256" key="4">
    <source>
        <dbReference type="ARBA" id="ARBA00022525"/>
    </source>
</evidence>
<dbReference type="Proteomes" id="UP000008641">
    <property type="component" value="Chromosome"/>
</dbReference>
<dbReference type="Gene3D" id="3.50.30.30">
    <property type="match status" value="1"/>
</dbReference>
<dbReference type="CDD" id="cd04818">
    <property type="entry name" value="PA_subtilisin_1"/>
    <property type="match status" value="1"/>
</dbReference>
<dbReference type="PANTHER" id="PTHR33478">
    <property type="entry name" value="EXTRACELLULAR METALLOPROTEINASE MEP"/>
    <property type="match status" value="1"/>
</dbReference>
<dbReference type="InterPro" id="IPR001842">
    <property type="entry name" value="Peptidase_M36"/>
</dbReference>
<dbReference type="GO" id="GO:0005615">
    <property type="term" value="C:extracellular space"/>
    <property type="evidence" value="ECO:0007669"/>
    <property type="project" value="InterPro"/>
</dbReference>
<reference evidence="16" key="2">
    <citation type="journal article" date="2011" name="Stand. Genomic Sci.">
        <title>Complete genome sequence of Weeksella virosa type strain (9751T).</title>
        <authorList>
            <person name="Lang E."/>
            <person name="Teshima H."/>
            <person name="Lucas S."/>
            <person name="Lapidus A."/>
            <person name="Hammon N."/>
            <person name="Deshpande S."/>
            <person name="Nolan M."/>
            <person name="Cheng J."/>
            <person name="Pitluck S."/>
            <person name="Liolios K."/>
            <person name="Pagani I."/>
            <person name="Mikhailova N."/>
            <person name="Ivanova N."/>
            <person name="Mavromatis K."/>
            <person name="Pati A."/>
            <person name="Tapia R."/>
            <person name="Han C."/>
            <person name="Goodwin L."/>
            <person name="Chen A."/>
            <person name="Palaniappan K."/>
            <person name="Land M."/>
            <person name="Hauser L."/>
            <person name="Chang Y."/>
            <person name="Jeffries C."/>
            <person name="Brambilla E."/>
            <person name="Kopitz M."/>
            <person name="Rohde M."/>
            <person name="Goker M."/>
            <person name="Tindall B."/>
            <person name="Detter J."/>
            <person name="Woyke T."/>
            <person name="Bristow J."/>
            <person name="Eisen J."/>
            <person name="Markowitz V."/>
            <person name="Hugenholtz P."/>
            <person name="Klenk H."/>
            <person name="Kyrpides N."/>
        </authorList>
    </citation>
    <scope>NUCLEOTIDE SEQUENCE [LARGE SCALE GENOMIC DNA]</scope>
    <source>
        <strain evidence="16">ATCC 43766 / DSM 16922 / JCM 21250 / NBRC 16016 / NCTC 11634 / CL345/78</strain>
    </source>
</reference>
<dbReference type="KEGG" id="wvi:Weevi_2103"/>
<gene>
    <name evidence="15" type="ordered locus">Weevi_2103</name>
</gene>
<feature type="chain" id="PRO_5003257909" evidence="12">
    <location>
        <begin position="21"/>
        <end position="871"/>
    </location>
</feature>
<reference evidence="15 16" key="1">
    <citation type="journal article" date="2011" name="Stand. Genomic Sci.">
        <title>Complete genome sequence of Weeksella virosa type strain (9751).</title>
        <authorList>
            <person name="Lang E."/>
            <person name="Teshima H."/>
            <person name="Lucas S."/>
            <person name="Lapidus A."/>
            <person name="Hammon N."/>
            <person name="Deshpande S."/>
            <person name="Nolan M."/>
            <person name="Cheng J.F."/>
            <person name="Pitluck S."/>
            <person name="Liolios K."/>
            <person name="Pagani I."/>
            <person name="Mikhailova N."/>
            <person name="Ivanova N."/>
            <person name="Mavromatis K."/>
            <person name="Pati A."/>
            <person name="Tapia R."/>
            <person name="Han C."/>
            <person name="Goodwin L."/>
            <person name="Chen A."/>
            <person name="Palaniappan K."/>
            <person name="Land M."/>
            <person name="Hauser L."/>
            <person name="Chang Y.J."/>
            <person name="Jeffries C.D."/>
            <person name="Brambilla E.M."/>
            <person name="Kopitz M."/>
            <person name="Rohde M."/>
            <person name="Goker M."/>
            <person name="Tindall B.J."/>
            <person name="Detter J.C."/>
            <person name="Woyke T."/>
            <person name="Bristow J."/>
            <person name="Eisen J.A."/>
            <person name="Markowitz V."/>
            <person name="Hugenholtz P."/>
            <person name="Klenk H.P."/>
            <person name="Kyrpides N.C."/>
        </authorList>
    </citation>
    <scope>NUCLEOTIDE SEQUENCE [LARGE SCALE GENOMIC DNA]</scope>
    <source>
        <strain evidence="16">ATCC 43766 / DSM 16922 / JCM 21250 / NBRC 16016 / NCTC 11634 / CL345/78</strain>
    </source>
</reference>
<dbReference type="GO" id="GO:0006508">
    <property type="term" value="P:proteolysis"/>
    <property type="evidence" value="ECO:0007669"/>
    <property type="project" value="UniProtKB-KW"/>
</dbReference>
<evidence type="ECO:0000256" key="8">
    <source>
        <dbReference type="ARBA" id="ARBA00022801"/>
    </source>
</evidence>
<comment type="similarity">
    <text evidence="3">Belongs to the peptidase M36 family.</text>
</comment>
<evidence type="ECO:0000256" key="1">
    <source>
        <dbReference type="ARBA" id="ARBA00001947"/>
    </source>
</evidence>
<keyword evidence="6" id="KW-0479">Metal-binding</keyword>
<comment type="subcellular location">
    <subcellularLocation>
        <location evidence="2">Secreted</location>
    </subcellularLocation>
</comment>
<dbReference type="CDD" id="cd09596">
    <property type="entry name" value="M36"/>
    <property type="match status" value="1"/>
</dbReference>
<keyword evidence="9" id="KW-0862">Zinc</keyword>
<dbReference type="PANTHER" id="PTHR33478:SF1">
    <property type="entry name" value="EXTRACELLULAR METALLOPROTEINASE MEP"/>
    <property type="match status" value="1"/>
</dbReference>
<dbReference type="Pfam" id="PF18962">
    <property type="entry name" value="Por_Secre_tail"/>
    <property type="match status" value="1"/>
</dbReference>
<dbReference type="InterPro" id="IPR027268">
    <property type="entry name" value="Peptidase_M4/M1_CTD_sf"/>
</dbReference>
<dbReference type="AlphaFoldDB" id="F0P248"/>
<evidence type="ECO:0000256" key="9">
    <source>
        <dbReference type="ARBA" id="ARBA00022833"/>
    </source>
</evidence>
<keyword evidence="5" id="KW-0645">Protease</keyword>
<accession>F0P248</accession>
<dbReference type="NCBIfam" id="NF038113">
    <property type="entry name" value="T9SSA_dep_M36"/>
    <property type="match status" value="1"/>
</dbReference>
<feature type="signal peptide" evidence="12">
    <location>
        <begin position="1"/>
        <end position="20"/>
    </location>
</feature>
<keyword evidence="11" id="KW-0865">Zymogen</keyword>
<evidence type="ECO:0000256" key="3">
    <source>
        <dbReference type="ARBA" id="ARBA00006006"/>
    </source>
</evidence>
<evidence type="ECO:0000256" key="11">
    <source>
        <dbReference type="ARBA" id="ARBA00023145"/>
    </source>
</evidence>
<protein>
    <submittedName>
        <fullName evidence="15">Peptidase M36 fungalysin</fullName>
    </submittedName>
</protein>
<dbReference type="RefSeq" id="WP_013599164.1">
    <property type="nucleotide sequence ID" value="NC_015144.1"/>
</dbReference>
<feature type="domain" description="PA" evidence="13">
    <location>
        <begin position="453"/>
        <end position="537"/>
    </location>
</feature>
<dbReference type="SUPFAM" id="SSF52025">
    <property type="entry name" value="PA domain"/>
    <property type="match status" value="1"/>
</dbReference>
<keyword evidence="4" id="KW-0964">Secreted</keyword>
<organism evidence="15 16">
    <name type="scientific">Weeksella virosa (strain ATCC 43766 / DSM 16922 / JCM 21250 / CCUG 30538 / CDC 9751 / IAM 14551 / NBRC 16016 / NCTC 11634 / CL345/78)</name>
    <dbReference type="NCBI Taxonomy" id="865938"/>
    <lineage>
        <taxon>Bacteria</taxon>
        <taxon>Pseudomonadati</taxon>
        <taxon>Bacteroidota</taxon>
        <taxon>Flavobacteriia</taxon>
        <taxon>Flavobacteriales</taxon>
        <taxon>Weeksellaceae</taxon>
        <taxon>Weeksella</taxon>
    </lineage>
</organism>
<dbReference type="Gene3D" id="3.10.170.10">
    <property type="match status" value="1"/>
</dbReference>
<dbReference type="GO" id="GO:0008270">
    <property type="term" value="F:zinc ion binding"/>
    <property type="evidence" value="ECO:0007669"/>
    <property type="project" value="InterPro"/>
</dbReference>
<dbReference type="Pfam" id="PF02128">
    <property type="entry name" value="Peptidase_M36"/>
    <property type="match status" value="1"/>
</dbReference>